<comment type="caution">
    <text evidence="2">The sequence shown here is derived from an EMBL/GenBank/DDBJ whole genome shotgun (WGS) entry which is preliminary data.</text>
</comment>
<dbReference type="Pfam" id="PF13302">
    <property type="entry name" value="Acetyltransf_3"/>
    <property type="match status" value="1"/>
</dbReference>
<proteinExistence type="predicted"/>
<keyword evidence="3" id="KW-1185">Reference proteome</keyword>
<gene>
    <name evidence="2" type="ORF">E6C50_15695</name>
</gene>
<dbReference type="InterPro" id="IPR051531">
    <property type="entry name" value="N-acetyltransferase"/>
</dbReference>
<dbReference type="Gene3D" id="3.40.630.30">
    <property type="match status" value="1"/>
</dbReference>
<organism evidence="2 3">
    <name type="scientific">Flavobacterium supellecticarium</name>
    <dbReference type="NCBI Taxonomy" id="2565924"/>
    <lineage>
        <taxon>Bacteria</taxon>
        <taxon>Pseudomonadati</taxon>
        <taxon>Bacteroidota</taxon>
        <taxon>Flavobacteriia</taxon>
        <taxon>Flavobacteriales</taxon>
        <taxon>Flavobacteriaceae</taxon>
        <taxon>Flavobacterium</taxon>
    </lineage>
</organism>
<keyword evidence="2" id="KW-0808">Transferase</keyword>
<dbReference type="PANTHER" id="PTHR43792">
    <property type="entry name" value="GNAT FAMILY, PUTATIVE (AFU_ORTHOLOGUE AFUA_3G00765)-RELATED-RELATED"/>
    <property type="match status" value="1"/>
</dbReference>
<dbReference type="RefSeq" id="WP_136404191.1">
    <property type="nucleotide sequence ID" value="NZ_SSNZ01000010.1"/>
</dbReference>
<dbReference type="PANTHER" id="PTHR43792:SF16">
    <property type="entry name" value="N-ACETYLTRANSFERASE DOMAIN-CONTAINING PROTEIN"/>
    <property type="match status" value="1"/>
</dbReference>
<protein>
    <submittedName>
        <fullName evidence="2">GNAT family N-acetyltransferase</fullName>
    </submittedName>
</protein>
<dbReference type="SUPFAM" id="SSF55729">
    <property type="entry name" value="Acyl-CoA N-acyltransferases (Nat)"/>
    <property type="match status" value="1"/>
</dbReference>
<dbReference type="InterPro" id="IPR016181">
    <property type="entry name" value="Acyl_CoA_acyltransferase"/>
</dbReference>
<evidence type="ECO:0000313" key="3">
    <source>
        <dbReference type="Proteomes" id="UP000307507"/>
    </source>
</evidence>
<reference evidence="2 3" key="1">
    <citation type="submission" date="2019-04" db="EMBL/GenBank/DDBJ databases">
        <title>Flavobacterium sp. nov. isolated from construction timber.</title>
        <authorList>
            <person name="Lin S.-Y."/>
            <person name="Chang C.-T."/>
            <person name="Young C.-C."/>
        </authorList>
    </citation>
    <scope>NUCLEOTIDE SEQUENCE [LARGE SCALE GENOMIC DNA]</scope>
    <source>
        <strain evidence="2 3">CC-CTC003</strain>
    </source>
</reference>
<dbReference type="OrthoDB" id="9788916at2"/>
<sequence>MKPIITTERLIIRELQPDDAAGIFRLDSNPAVHEYLGKSPITTIEEAQNAISFIRKQYETNGIGRWAMVLKDTNEFIGWTGLKLINTEEVNGHRNFYDLGYRLVQEHWRKGYGFEAAKACLDYAFSVMKLEKVYANAEKGNTGSNTILQKLQPVHTESFWDEGVETIWFEFQNNKIGS</sequence>
<feature type="domain" description="N-acetyltransferase" evidence="1">
    <location>
        <begin position="10"/>
        <end position="174"/>
    </location>
</feature>
<name>A0A4S3ZQM8_9FLAO</name>
<dbReference type="PROSITE" id="PS51186">
    <property type="entry name" value="GNAT"/>
    <property type="match status" value="1"/>
</dbReference>
<evidence type="ECO:0000259" key="1">
    <source>
        <dbReference type="PROSITE" id="PS51186"/>
    </source>
</evidence>
<dbReference type="AlphaFoldDB" id="A0A4S3ZQM8"/>
<dbReference type="Proteomes" id="UP000307507">
    <property type="component" value="Unassembled WGS sequence"/>
</dbReference>
<dbReference type="GO" id="GO:0016747">
    <property type="term" value="F:acyltransferase activity, transferring groups other than amino-acyl groups"/>
    <property type="evidence" value="ECO:0007669"/>
    <property type="project" value="InterPro"/>
</dbReference>
<dbReference type="InterPro" id="IPR000182">
    <property type="entry name" value="GNAT_dom"/>
</dbReference>
<evidence type="ECO:0000313" key="2">
    <source>
        <dbReference type="EMBL" id="THF47877.1"/>
    </source>
</evidence>
<dbReference type="EMBL" id="SSNZ01000010">
    <property type="protein sequence ID" value="THF47877.1"/>
    <property type="molecule type" value="Genomic_DNA"/>
</dbReference>
<accession>A0A4S3ZQM8</accession>